<evidence type="ECO:0000313" key="1">
    <source>
        <dbReference type="EMBL" id="MBD8877758.1"/>
    </source>
</evidence>
<dbReference type="EMBL" id="JACYXJ010000006">
    <property type="protein sequence ID" value="MBD8877758.1"/>
    <property type="molecule type" value="Genomic_DNA"/>
</dbReference>
<evidence type="ECO:0000313" key="2">
    <source>
        <dbReference type="Proteomes" id="UP000615687"/>
    </source>
</evidence>
<reference evidence="1 2" key="1">
    <citation type="submission" date="2020-09" db="EMBL/GenBank/DDBJ databases">
        <title>The genome sequence of type strain Labrenzia polysiphoniae KACC 19711.</title>
        <authorList>
            <person name="Liu Y."/>
        </authorList>
    </citation>
    <scope>NUCLEOTIDE SEQUENCE [LARGE SCALE GENOMIC DNA]</scope>
    <source>
        <strain evidence="1 2">KACC 19711</strain>
    </source>
</reference>
<keyword evidence="2" id="KW-1185">Reference proteome</keyword>
<gene>
    <name evidence="1" type="ORF">IG617_15775</name>
</gene>
<organism evidence="1 2">
    <name type="scientific">Roseibium polysiphoniae</name>
    <dbReference type="NCBI Taxonomy" id="2571221"/>
    <lineage>
        <taxon>Bacteria</taxon>
        <taxon>Pseudomonadati</taxon>
        <taxon>Pseudomonadota</taxon>
        <taxon>Alphaproteobacteria</taxon>
        <taxon>Hyphomicrobiales</taxon>
        <taxon>Stappiaceae</taxon>
        <taxon>Roseibium</taxon>
    </lineage>
</organism>
<protein>
    <submittedName>
        <fullName evidence="1">Uncharacterized protein</fullName>
    </submittedName>
</protein>
<comment type="caution">
    <text evidence="1">The sequence shown here is derived from an EMBL/GenBank/DDBJ whole genome shotgun (WGS) entry which is preliminary data.</text>
</comment>
<dbReference type="Proteomes" id="UP000615687">
    <property type="component" value="Unassembled WGS sequence"/>
</dbReference>
<sequence length="193" mass="22654">MATIKEQRCNAPHCARLGRGRYCAHHRSLYRHYGAPVVGPDKKLLLVHQRYLKKTLGQLVSADDETQGLIRKVASIAFEPRPIHFQDNRGRLRRAAYEASVWQVERIRQCHPGEANERLAERLWWAFLTVQFVEMTEVFVHQDRHHFWTSVVRLLITDTHRNKPSSRYADYLQERLNTLLSTPTAKWCSKVEL</sequence>
<proteinExistence type="predicted"/>
<dbReference type="RefSeq" id="WP_209008546.1">
    <property type="nucleotide sequence ID" value="NZ_JACYXJ010000006.1"/>
</dbReference>
<accession>A0ABR9CD03</accession>
<name>A0ABR9CD03_9HYPH</name>